<dbReference type="Proteomes" id="UP000185687">
    <property type="component" value="Unassembled WGS sequence"/>
</dbReference>
<evidence type="ECO:0000313" key="2">
    <source>
        <dbReference type="Proteomes" id="UP000185687"/>
    </source>
</evidence>
<organism evidence="1 2">
    <name type="scientific">Natronorubrum daqingense</name>
    <dbReference type="NCBI Taxonomy" id="588898"/>
    <lineage>
        <taxon>Archaea</taxon>
        <taxon>Methanobacteriati</taxon>
        <taxon>Methanobacteriota</taxon>
        <taxon>Stenosarchaea group</taxon>
        <taxon>Halobacteria</taxon>
        <taxon>Halobacteriales</taxon>
        <taxon>Natrialbaceae</taxon>
        <taxon>Natronorubrum</taxon>
    </lineage>
</organism>
<dbReference type="EMBL" id="FTNP01000001">
    <property type="protein sequence ID" value="SIR33029.1"/>
    <property type="molecule type" value="Genomic_DNA"/>
</dbReference>
<keyword evidence="2" id="KW-1185">Reference proteome</keyword>
<evidence type="ECO:0000313" key="1">
    <source>
        <dbReference type="EMBL" id="SIR33029.1"/>
    </source>
</evidence>
<sequence>MSPPPTAALALLGLWILVVFAATNAAAYSQWWSSTEVDPTADEPN</sequence>
<reference evidence="1 2" key="1">
    <citation type="submission" date="2017-01" db="EMBL/GenBank/DDBJ databases">
        <authorList>
            <person name="Mah S.A."/>
            <person name="Swanson W.J."/>
            <person name="Moy G.W."/>
            <person name="Vacquier V.D."/>
        </authorList>
    </citation>
    <scope>NUCLEOTIDE SEQUENCE [LARGE SCALE GENOMIC DNA]</scope>
    <source>
        <strain evidence="1 2">CGMCC 1.8909</strain>
    </source>
</reference>
<dbReference type="AlphaFoldDB" id="A0A1N7A209"/>
<protein>
    <submittedName>
        <fullName evidence="1">Uncharacterized protein</fullName>
    </submittedName>
</protein>
<name>A0A1N7A209_9EURY</name>
<accession>A0A1N7A209</accession>
<proteinExistence type="predicted"/>
<gene>
    <name evidence="1" type="ORF">SAMN05421809_0999</name>
</gene>